<name>A0ABX1VDD5_9PLAN</name>
<organism evidence="1 2">
    <name type="scientific">Alienimonas chondri</name>
    <dbReference type="NCBI Taxonomy" id="2681879"/>
    <lineage>
        <taxon>Bacteria</taxon>
        <taxon>Pseudomonadati</taxon>
        <taxon>Planctomycetota</taxon>
        <taxon>Planctomycetia</taxon>
        <taxon>Planctomycetales</taxon>
        <taxon>Planctomycetaceae</taxon>
        <taxon>Alienimonas</taxon>
    </lineage>
</organism>
<accession>A0ABX1VDD5</accession>
<dbReference type="RefSeq" id="WP_171185428.1">
    <property type="nucleotide sequence ID" value="NZ_WTPX01000036.1"/>
</dbReference>
<sequence>MFAPLLLAAVCVQPPAAEPPPFGGVVSAGDFVRIASRDGVTTLRVLTAREAERVQAEDARYRQDALNKATELAAELGLELPEDASSDELLDLLNEATRGSRERNPSEIFEPLRDENGQIDREAMQRQSRLRTELRGAVQNASVGPRSLYGPPRRVMAVSDRWITIRSGGDVSHLAGAHIRTITESVARYAERTGTAMQEQATDKSDTE</sequence>
<evidence type="ECO:0008006" key="3">
    <source>
        <dbReference type="Google" id="ProtNLM"/>
    </source>
</evidence>
<evidence type="ECO:0000313" key="2">
    <source>
        <dbReference type="Proteomes" id="UP000609651"/>
    </source>
</evidence>
<proteinExistence type="predicted"/>
<dbReference type="Proteomes" id="UP000609651">
    <property type="component" value="Unassembled WGS sequence"/>
</dbReference>
<comment type="caution">
    <text evidence="1">The sequence shown here is derived from an EMBL/GenBank/DDBJ whole genome shotgun (WGS) entry which is preliminary data.</text>
</comment>
<evidence type="ECO:0000313" key="1">
    <source>
        <dbReference type="EMBL" id="NNJ25431.1"/>
    </source>
</evidence>
<dbReference type="EMBL" id="WTPX01000036">
    <property type="protein sequence ID" value="NNJ25431.1"/>
    <property type="molecule type" value="Genomic_DNA"/>
</dbReference>
<gene>
    <name evidence="1" type="ORF">LzC2_15010</name>
</gene>
<reference evidence="1 2" key="1">
    <citation type="journal article" date="2020" name="Syst. Appl. Microbiol.">
        <title>Alienimonas chondri sp. nov., a novel planctomycete isolated from the biofilm of the red alga Chondrus crispus.</title>
        <authorList>
            <person name="Vitorino I."/>
            <person name="Albuquerque L."/>
            <person name="Wiegand S."/>
            <person name="Kallscheuer N."/>
            <person name="da Costa M.S."/>
            <person name="Lobo-da-Cunha A."/>
            <person name="Jogler C."/>
            <person name="Lage O.M."/>
        </authorList>
    </citation>
    <scope>NUCLEOTIDE SEQUENCE [LARGE SCALE GENOMIC DNA]</scope>
    <source>
        <strain evidence="1 2">LzC2</strain>
    </source>
</reference>
<protein>
    <recommendedName>
        <fullName evidence="3">DUF541 domain-containing protein</fullName>
    </recommendedName>
</protein>
<keyword evidence="2" id="KW-1185">Reference proteome</keyword>